<dbReference type="RefSeq" id="WP_087479278.1">
    <property type="nucleotide sequence ID" value="NZ_AP024883.1"/>
</dbReference>
<protein>
    <submittedName>
        <fullName evidence="3">Uncharacterized protein</fullName>
    </submittedName>
</protein>
<evidence type="ECO:0000313" key="5">
    <source>
        <dbReference type="Proteomes" id="UP001283366"/>
    </source>
</evidence>
<dbReference type="Proteomes" id="UP000196125">
    <property type="component" value="Unassembled WGS sequence"/>
</dbReference>
<dbReference type="EMBL" id="FXXI01000001">
    <property type="protein sequence ID" value="SMR99234.1"/>
    <property type="molecule type" value="Genomic_DNA"/>
</dbReference>
<dbReference type="EMBL" id="JAWRCO010000001">
    <property type="protein sequence ID" value="MDW6003970.1"/>
    <property type="molecule type" value="Genomic_DNA"/>
</dbReference>
<feature type="compositionally biased region" description="Polar residues" evidence="1">
    <location>
        <begin position="1"/>
        <end position="19"/>
    </location>
</feature>
<evidence type="ECO:0000313" key="3">
    <source>
        <dbReference type="EMBL" id="SMR99234.1"/>
    </source>
</evidence>
<feature type="region of interest" description="Disordered" evidence="1">
    <location>
        <begin position="1"/>
        <end position="20"/>
    </location>
</feature>
<gene>
    <name evidence="2" type="ORF">SBX37_14015</name>
    <name evidence="3" type="ORF">VIM7927_00459</name>
</gene>
<dbReference type="Proteomes" id="UP001283366">
    <property type="component" value="Unassembled WGS sequence"/>
</dbReference>
<reference evidence="3 4" key="1">
    <citation type="submission" date="2017-05" db="EMBL/GenBank/DDBJ databases">
        <authorList>
            <person name="Song R."/>
            <person name="Chenine A.L."/>
            <person name="Ruprecht R.M."/>
        </authorList>
    </citation>
    <scope>NUCLEOTIDE SEQUENCE [LARGE SCALE GENOMIC DNA]</scope>
    <source>
        <strain evidence="3 4">CECT 7927</strain>
    </source>
</reference>
<keyword evidence="5" id="KW-1185">Reference proteome</keyword>
<dbReference type="AlphaFoldDB" id="A0A1Y6INJ8"/>
<evidence type="ECO:0000313" key="4">
    <source>
        <dbReference type="Proteomes" id="UP000196125"/>
    </source>
</evidence>
<proteinExistence type="predicted"/>
<sequence>MTNPHHQSENQNLTDQAESTIHDLHLHHTAREYLITLQGACTEANTNYCELWHVLIFLHNLITVSEEEFLRED</sequence>
<evidence type="ECO:0000313" key="2">
    <source>
        <dbReference type="EMBL" id="MDW6003970.1"/>
    </source>
</evidence>
<name>A0A1Y6INJ8_9VIBR</name>
<reference evidence="2 5" key="2">
    <citation type="submission" date="2023-11" db="EMBL/GenBank/DDBJ databases">
        <title>Plant-associative lifestyle of Vibrio porteresiae and its evolutionary dynamics.</title>
        <authorList>
            <person name="Rameshkumar N."/>
            <person name="Kirti K."/>
        </authorList>
    </citation>
    <scope>NUCLEOTIDE SEQUENCE [LARGE SCALE GENOMIC DNA]</scope>
    <source>
        <strain evidence="2 5">MSSRF38</strain>
    </source>
</reference>
<evidence type="ECO:0000256" key="1">
    <source>
        <dbReference type="SAM" id="MobiDB-lite"/>
    </source>
</evidence>
<organism evidence="3 4">
    <name type="scientific">Vibrio mangrovi</name>
    <dbReference type="NCBI Taxonomy" id="474394"/>
    <lineage>
        <taxon>Bacteria</taxon>
        <taxon>Pseudomonadati</taxon>
        <taxon>Pseudomonadota</taxon>
        <taxon>Gammaproteobacteria</taxon>
        <taxon>Vibrionales</taxon>
        <taxon>Vibrionaceae</taxon>
        <taxon>Vibrio</taxon>
    </lineage>
</organism>
<dbReference type="OrthoDB" id="5879757at2"/>
<accession>A0A1Y6INJ8</accession>